<keyword evidence="2" id="KW-1185">Reference proteome</keyword>
<proteinExistence type="predicted"/>
<dbReference type="InterPro" id="IPR019114">
    <property type="entry name" value="Chap_lipoprot_PulS/OutS-like"/>
</dbReference>
<reference evidence="1 2" key="1">
    <citation type="submission" date="2014-10" db="EMBL/GenBank/DDBJ databases">
        <title>Genome sequence of Erwinia typographi M043b.</title>
        <authorList>
            <person name="Chan K.-G."/>
            <person name="Tan W.-S."/>
        </authorList>
    </citation>
    <scope>NUCLEOTIDE SEQUENCE [LARGE SCALE GENOMIC DNA]</scope>
    <source>
        <strain evidence="1 2">M043b</strain>
    </source>
</reference>
<name>A0A0A3Z5N5_9GAMM</name>
<accession>A0A0A3Z5N5</accession>
<sequence>MGALVLLTGCQQNIHRTKDVQSGAIPAVEQQVQQLSAIAGGSYYLKEKCHRSDLPSNEQLLAQVVALGAQRGWPTNAEEYQQLSVKSEKVFKALVADGTPVEQQCRYFNQNISHFFQQ</sequence>
<dbReference type="InterPro" id="IPR038432">
    <property type="entry name" value="PulS/OutS-like_sf"/>
</dbReference>
<dbReference type="eggNOG" id="ENOG5032UQ7">
    <property type="taxonomic scope" value="Bacteria"/>
</dbReference>
<evidence type="ECO:0000313" key="2">
    <source>
        <dbReference type="Proteomes" id="UP000030351"/>
    </source>
</evidence>
<dbReference type="InterPro" id="IPR005699">
    <property type="entry name" value="Chap_lipoprot_PulS/OutS"/>
</dbReference>
<dbReference type="NCBIfam" id="TIGR01004">
    <property type="entry name" value="PulS_OutS"/>
    <property type="match status" value="1"/>
</dbReference>
<dbReference type="STRING" id="371042.NG99_09580"/>
<organism evidence="1 2">
    <name type="scientific">Erwinia typographi</name>
    <dbReference type="NCBI Taxonomy" id="371042"/>
    <lineage>
        <taxon>Bacteria</taxon>
        <taxon>Pseudomonadati</taxon>
        <taxon>Pseudomonadota</taxon>
        <taxon>Gammaproteobacteria</taxon>
        <taxon>Enterobacterales</taxon>
        <taxon>Erwiniaceae</taxon>
        <taxon>Erwinia</taxon>
    </lineage>
</organism>
<dbReference type="GO" id="GO:0006886">
    <property type="term" value="P:intracellular protein transport"/>
    <property type="evidence" value="ECO:0007669"/>
    <property type="project" value="InterPro"/>
</dbReference>
<evidence type="ECO:0000313" key="1">
    <source>
        <dbReference type="EMBL" id="KGT94392.1"/>
    </source>
</evidence>
<dbReference type="EMBL" id="JRUQ01000028">
    <property type="protein sequence ID" value="KGT94392.1"/>
    <property type="molecule type" value="Genomic_DNA"/>
</dbReference>
<gene>
    <name evidence="1" type="ORF">NG99_09580</name>
</gene>
<protein>
    <recommendedName>
        <fullName evidence="3">Pullulanase</fullName>
    </recommendedName>
</protein>
<dbReference type="AlphaFoldDB" id="A0A0A3Z5N5"/>
<comment type="caution">
    <text evidence="1">The sequence shown here is derived from an EMBL/GenBank/DDBJ whole genome shotgun (WGS) entry which is preliminary data.</text>
</comment>
<dbReference type="Pfam" id="PF09691">
    <property type="entry name" value="T2SS_PulS_OutS"/>
    <property type="match status" value="1"/>
</dbReference>
<evidence type="ECO:0008006" key="3">
    <source>
        <dbReference type="Google" id="ProtNLM"/>
    </source>
</evidence>
<dbReference type="Gene3D" id="1.20.58.1630">
    <property type="entry name" value="Chaperone lipoprotein PulS/OutS"/>
    <property type="match status" value="1"/>
</dbReference>
<dbReference type="Proteomes" id="UP000030351">
    <property type="component" value="Unassembled WGS sequence"/>
</dbReference>